<dbReference type="Pfam" id="PF04138">
    <property type="entry name" value="GtrA_DPMS_TM"/>
    <property type="match status" value="1"/>
</dbReference>
<evidence type="ECO:0000313" key="8">
    <source>
        <dbReference type="EMBL" id="HIU49195.1"/>
    </source>
</evidence>
<keyword evidence="5 6" id="KW-0472">Membrane</keyword>
<comment type="caution">
    <text evidence="8">The sequence shown here is derived from an EMBL/GenBank/DDBJ whole genome shotgun (WGS) entry which is preliminary data.</text>
</comment>
<comment type="subcellular location">
    <subcellularLocation>
        <location evidence="1">Membrane</location>
        <topology evidence="1">Multi-pass membrane protein</topology>
    </subcellularLocation>
</comment>
<dbReference type="PANTHER" id="PTHR38459">
    <property type="entry name" value="PROPHAGE BACTOPRENOL-LINKED GLUCOSE TRANSLOCASE HOMOLOG"/>
    <property type="match status" value="1"/>
</dbReference>
<evidence type="ECO:0000256" key="2">
    <source>
        <dbReference type="ARBA" id="ARBA00009399"/>
    </source>
</evidence>
<sequence>MQNLLDAIRQRINRVVPKRLHPYTAMFLSVQFLTFLAIGVVNTLSTTVFATILDAVKGLLHLADPYRVTFILGYCLSLVLSFFLNTYLTFRQKPTWRRFVKFPVSYIPNFIIQYGCVWLFTMLGMGRTPAYLIAAVIGIPVTFLTMKLFVYKK</sequence>
<feature type="transmembrane region" description="Helical" evidence="6">
    <location>
        <begin position="102"/>
        <end position="124"/>
    </location>
</feature>
<dbReference type="AlphaFoldDB" id="A0A9D1LW46"/>
<feature type="transmembrane region" description="Helical" evidence="6">
    <location>
        <begin position="68"/>
        <end position="90"/>
    </location>
</feature>
<feature type="domain" description="GtrA/DPMS transmembrane" evidence="7">
    <location>
        <begin position="34"/>
        <end position="150"/>
    </location>
</feature>
<feature type="transmembrane region" description="Helical" evidence="6">
    <location>
        <begin position="130"/>
        <end position="150"/>
    </location>
</feature>
<accession>A0A9D1LW46</accession>
<protein>
    <submittedName>
        <fullName evidence="8">GtrA family protein</fullName>
    </submittedName>
</protein>
<dbReference type="GO" id="GO:0000271">
    <property type="term" value="P:polysaccharide biosynthetic process"/>
    <property type="evidence" value="ECO:0007669"/>
    <property type="project" value="InterPro"/>
</dbReference>
<organism evidence="8 9">
    <name type="scientific">Candidatus Avimonoglobus intestinipullorum</name>
    <dbReference type="NCBI Taxonomy" id="2840699"/>
    <lineage>
        <taxon>Bacteria</taxon>
        <taxon>Bacillati</taxon>
        <taxon>Bacillota</taxon>
        <taxon>Clostridia</taxon>
        <taxon>Eubacteriales</taxon>
        <taxon>Candidatus Avimonoglobus</taxon>
    </lineage>
</organism>
<evidence type="ECO:0000313" key="9">
    <source>
        <dbReference type="Proteomes" id="UP000824111"/>
    </source>
</evidence>
<keyword evidence="4 6" id="KW-1133">Transmembrane helix</keyword>
<name>A0A9D1LW46_9FIRM</name>
<reference evidence="8" key="1">
    <citation type="submission" date="2020-10" db="EMBL/GenBank/DDBJ databases">
        <authorList>
            <person name="Gilroy R."/>
        </authorList>
    </citation>
    <scope>NUCLEOTIDE SEQUENCE</scope>
    <source>
        <strain evidence="8">ChiSjej4B22-9803</strain>
    </source>
</reference>
<evidence type="ECO:0000256" key="4">
    <source>
        <dbReference type="ARBA" id="ARBA00022989"/>
    </source>
</evidence>
<evidence type="ECO:0000256" key="1">
    <source>
        <dbReference type="ARBA" id="ARBA00004141"/>
    </source>
</evidence>
<comment type="similarity">
    <text evidence="2">Belongs to the GtrA family.</text>
</comment>
<reference evidence="8" key="2">
    <citation type="journal article" date="2021" name="PeerJ">
        <title>Extensive microbial diversity within the chicken gut microbiome revealed by metagenomics and culture.</title>
        <authorList>
            <person name="Gilroy R."/>
            <person name="Ravi A."/>
            <person name="Getino M."/>
            <person name="Pursley I."/>
            <person name="Horton D.L."/>
            <person name="Alikhan N.F."/>
            <person name="Baker D."/>
            <person name="Gharbi K."/>
            <person name="Hall N."/>
            <person name="Watson M."/>
            <person name="Adriaenssens E.M."/>
            <person name="Foster-Nyarko E."/>
            <person name="Jarju S."/>
            <person name="Secka A."/>
            <person name="Antonio M."/>
            <person name="Oren A."/>
            <person name="Chaudhuri R.R."/>
            <person name="La Ragione R."/>
            <person name="Hildebrand F."/>
            <person name="Pallen M.J."/>
        </authorList>
    </citation>
    <scope>NUCLEOTIDE SEQUENCE</scope>
    <source>
        <strain evidence="8">ChiSjej4B22-9803</strain>
    </source>
</reference>
<evidence type="ECO:0000256" key="3">
    <source>
        <dbReference type="ARBA" id="ARBA00022692"/>
    </source>
</evidence>
<evidence type="ECO:0000256" key="6">
    <source>
        <dbReference type="SAM" id="Phobius"/>
    </source>
</evidence>
<dbReference type="GO" id="GO:0005886">
    <property type="term" value="C:plasma membrane"/>
    <property type="evidence" value="ECO:0007669"/>
    <property type="project" value="TreeGrafter"/>
</dbReference>
<dbReference type="Proteomes" id="UP000824111">
    <property type="component" value="Unassembled WGS sequence"/>
</dbReference>
<dbReference type="PANTHER" id="PTHR38459:SF1">
    <property type="entry name" value="PROPHAGE BACTOPRENOL-LINKED GLUCOSE TRANSLOCASE HOMOLOG"/>
    <property type="match status" value="1"/>
</dbReference>
<evidence type="ECO:0000259" key="7">
    <source>
        <dbReference type="Pfam" id="PF04138"/>
    </source>
</evidence>
<proteinExistence type="inferred from homology"/>
<keyword evidence="3 6" id="KW-0812">Transmembrane</keyword>
<dbReference type="EMBL" id="DVND01000189">
    <property type="protein sequence ID" value="HIU49195.1"/>
    <property type="molecule type" value="Genomic_DNA"/>
</dbReference>
<feature type="transmembrane region" description="Helical" evidence="6">
    <location>
        <begin position="20"/>
        <end position="41"/>
    </location>
</feature>
<gene>
    <name evidence="8" type="ORF">IAB04_07495</name>
</gene>
<dbReference type="InterPro" id="IPR051401">
    <property type="entry name" value="GtrA_CellWall_Glycosyl"/>
</dbReference>
<dbReference type="InterPro" id="IPR007267">
    <property type="entry name" value="GtrA_DPMS_TM"/>
</dbReference>
<evidence type="ECO:0000256" key="5">
    <source>
        <dbReference type="ARBA" id="ARBA00023136"/>
    </source>
</evidence>